<accession>A0AB39HNV9</accession>
<evidence type="ECO:0008006" key="2">
    <source>
        <dbReference type="Google" id="ProtNLM"/>
    </source>
</evidence>
<reference evidence="1" key="1">
    <citation type="submission" date="2024-07" db="EMBL/GenBank/DDBJ databases">
        <title>Halotolerant mesophilic bacterium Ornithinibacillus sp. 4-3, sp. nov., isolated from soil.</title>
        <authorList>
            <person name="Sidarenka A.V."/>
            <person name="Guliayeva D.E."/>
            <person name="Leanovich S.I."/>
            <person name="Hileuskaya K.S."/>
            <person name="Akhremchuk A.E."/>
            <person name="Sikolenko M.A."/>
            <person name="Valentovich L.N."/>
        </authorList>
    </citation>
    <scope>NUCLEOTIDE SEQUENCE</scope>
    <source>
        <strain evidence="1">4-3</strain>
    </source>
</reference>
<dbReference type="AlphaFoldDB" id="A0AB39HNV9"/>
<dbReference type="EMBL" id="CP162599">
    <property type="protein sequence ID" value="XDK31946.1"/>
    <property type="molecule type" value="Genomic_DNA"/>
</dbReference>
<sequence length="121" mass="13906">MQRVGILIAIIFLLTACNSEITFEGSVIDEEFPVPTKAKVADKNEIDNEEMEECVRYNWKHASEVDSIHNSYIQAITAYGWEERRGEEQGTLRIFEKGMKVISISTHYGYFILSKQIENAQ</sequence>
<organism evidence="1">
    <name type="scientific">Ornithinibacillus sp. 4-3</name>
    <dbReference type="NCBI Taxonomy" id="3231488"/>
    <lineage>
        <taxon>Bacteria</taxon>
        <taxon>Bacillati</taxon>
        <taxon>Bacillota</taxon>
        <taxon>Bacilli</taxon>
        <taxon>Bacillales</taxon>
        <taxon>Bacillaceae</taxon>
        <taxon>Ornithinibacillus</taxon>
    </lineage>
</organism>
<dbReference type="RefSeq" id="WP_368652670.1">
    <property type="nucleotide sequence ID" value="NZ_CP162599.1"/>
</dbReference>
<evidence type="ECO:0000313" key="1">
    <source>
        <dbReference type="EMBL" id="XDK31946.1"/>
    </source>
</evidence>
<name>A0AB39HNV9_9BACI</name>
<protein>
    <recommendedName>
        <fullName evidence="2">Lipoprotein</fullName>
    </recommendedName>
</protein>
<gene>
    <name evidence="1" type="ORF">AB4Y30_13030</name>
</gene>
<proteinExistence type="predicted"/>
<dbReference type="PROSITE" id="PS51257">
    <property type="entry name" value="PROKAR_LIPOPROTEIN"/>
    <property type="match status" value="1"/>
</dbReference>